<evidence type="ECO:0000256" key="1">
    <source>
        <dbReference type="SAM" id="SignalP"/>
    </source>
</evidence>
<feature type="chain" id="PRO_5016039601" evidence="1">
    <location>
        <begin position="23"/>
        <end position="131"/>
    </location>
</feature>
<gene>
    <name evidence="2" type="ORF">DMX07_01165</name>
</gene>
<accession>A0A2V4IAB1</accession>
<evidence type="ECO:0000313" key="2">
    <source>
        <dbReference type="EMBL" id="PYB86429.1"/>
    </source>
</evidence>
<comment type="caution">
    <text evidence="2">The sequence shown here is derived from an EMBL/GenBank/DDBJ whole genome shotgun (WGS) entry which is preliminary data.</text>
</comment>
<evidence type="ECO:0000313" key="3">
    <source>
        <dbReference type="Proteomes" id="UP000247620"/>
    </source>
</evidence>
<organism evidence="2 3">
    <name type="scientific">Pseudomonas soli</name>
    <dbReference type="NCBI Taxonomy" id="1306993"/>
    <lineage>
        <taxon>Bacteria</taxon>
        <taxon>Pseudomonadati</taxon>
        <taxon>Pseudomonadota</taxon>
        <taxon>Gammaproteobacteria</taxon>
        <taxon>Pseudomonadales</taxon>
        <taxon>Pseudomonadaceae</taxon>
        <taxon>Pseudomonas</taxon>
    </lineage>
</organism>
<proteinExistence type="predicted"/>
<feature type="signal peptide" evidence="1">
    <location>
        <begin position="1"/>
        <end position="22"/>
    </location>
</feature>
<dbReference type="Proteomes" id="UP000247620">
    <property type="component" value="Unassembled WGS sequence"/>
</dbReference>
<dbReference type="RefSeq" id="WP_110696980.1">
    <property type="nucleotide sequence ID" value="NZ_CP151184.1"/>
</dbReference>
<reference evidence="2 3" key="1">
    <citation type="submission" date="2018-06" db="EMBL/GenBank/DDBJ databases">
        <title>Pseudomonas diversity within urban Lake Michigan freshwaters.</title>
        <authorList>
            <person name="Batrich M."/>
            <person name="Hatzopoulos T."/>
            <person name="Putonti C."/>
        </authorList>
    </citation>
    <scope>NUCLEOTIDE SEQUENCE [LARGE SCALE GENOMIC DNA]</scope>
    <source>
        <strain evidence="2 3">LBp-160603</strain>
    </source>
</reference>
<sequence length="131" mass="14470">MTVNRLFLVLMLAFGIQGAAYANQAIFTAHISDDGTILNQSPQWITQVERRVQTDYLTEYTISLKKKVTQGDPGYCAMSPIDNSQYERVIYGQGKVIGKPRADKVIVATQLVDVNGPSGDNSLAFQLLCVR</sequence>
<dbReference type="AlphaFoldDB" id="A0A2V4IAB1"/>
<name>A0A2V4IAB1_9PSED</name>
<dbReference type="EMBL" id="QJRO01000001">
    <property type="protein sequence ID" value="PYB86429.1"/>
    <property type="molecule type" value="Genomic_DNA"/>
</dbReference>
<protein>
    <submittedName>
        <fullName evidence="2">Uncharacterized protein</fullName>
    </submittedName>
</protein>
<keyword evidence="1" id="KW-0732">Signal</keyword>